<name>A0A239N7G8_9ACTN</name>
<evidence type="ECO:0000313" key="1">
    <source>
        <dbReference type="EMBL" id="SNT50876.1"/>
    </source>
</evidence>
<protein>
    <submittedName>
        <fullName evidence="1">Uncharacterized protein</fullName>
    </submittedName>
</protein>
<dbReference type="Proteomes" id="UP000198318">
    <property type="component" value="Unassembled WGS sequence"/>
</dbReference>
<accession>A0A239N7G8</accession>
<gene>
    <name evidence="1" type="ORF">SAMN05443665_103726</name>
</gene>
<organism evidence="1 2">
    <name type="scientific">Actinomadura meyerae</name>
    <dbReference type="NCBI Taxonomy" id="240840"/>
    <lineage>
        <taxon>Bacteria</taxon>
        <taxon>Bacillati</taxon>
        <taxon>Actinomycetota</taxon>
        <taxon>Actinomycetes</taxon>
        <taxon>Streptosporangiales</taxon>
        <taxon>Thermomonosporaceae</taxon>
        <taxon>Actinomadura</taxon>
    </lineage>
</organism>
<reference evidence="1 2" key="1">
    <citation type="submission" date="2017-06" db="EMBL/GenBank/DDBJ databases">
        <authorList>
            <person name="Kim H.J."/>
            <person name="Triplett B.A."/>
        </authorList>
    </citation>
    <scope>NUCLEOTIDE SEQUENCE [LARGE SCALE GENOMIC DNA]</scope>
    <source>
        <strain evidence="1 2">DSM 44715</strain>
    </source>
</reference>
<keyword evidence="2" id="KW-1185">Reference proteome</keyword>
<dbReference type="OrthoDB" id="7328618at2"/>
<sequence>MQPTLRSPLPVLWTTWLGTRTADTQLVQAYVRAVVEPTWNRLKQIATIEKADPAQVSWGKFLDHWRGRQGVVAPNTGTLLDQAVTDLAATAHQLQGAMARPEKAQSETSPLGAHVNPGTAADLLLASARGVRGWRAEWAQGPIGVDINDPSVPEEVRALVAFILSTDDVVGLVYDRDERDREPSRGQSTDAAYAATFAAETRVIGARDRSVSTKHYGVMRSWHMDVNDWICPSRGAETQSTRAHNYRTANKAEFANGYGIEAAADVRNRKEVKRTLVENKKPVAQGMTEFNVLFDTNGRLVFDYQAGDFYLTGHYASYEVPSAALAPGDQPGGRKCWPYFKLLNADQVALTTAGHMEVGRLRYWENLRRQGHGHTLG</sequence>
<dbReference type="EMBL" id="FZOR01000037">
    <property type="protein sequence ID" value="SNT50876.1"/>
    <property type="molecule type" value="Genomic_DNA"/>
</dbReference>
<proteinExistence type="predicted"/>
<dbReference type="RefSeq" id="WP_143228169.1">
    <property type="nucleotide sequence ID" value="NZ_FZOR01000037.1"/>
</dbReference>
<evidence type="ECO:0000313" key="2">
    <source>
        <dbReference type="Proteomes" id="UP000198318"/>
    </source>
</evidence>
<dbReference type="AlphaFoldDB" id="A0A239N7G8"/>